<feature type="region of interest" description="Disordered" evidence="1">
    <location>
        <begin position="776"/>
        <end position="840"/>
    </location>
</feature>
<feature type="signal peptide" evidence="3">
    <location>
        <begin position="1"/>
        <end position="28"/>
    </location>
</feature>
<feature type="chain" id="PRO_5030001810" evidence="3">
    <location>
        <begin position="29"/>
        <end position="840"/>
    </location>
</feature>
<evidence type="ECO:0000256" key="1">
    <source>
        <dbReference type="SAM" id="MobiDB-lite"/>
    </source>
</evidence>
<name>A0A061BEB6_RHOTO</name>
<proteinExistence type="predicted"/>
<keyword evidence="2" id="KW-0472">Membrane</keyword>
<feature type="compositionally biased region" description="Low complexity" evidence="1">
    <location>
        <begin position="185"/>
        <end position="196"/>
    </location>
</feature>
<dbReference type="OrthoDB" id="432528at2759"/>
<dbReference type="Pfam" id="PF24681">
    <property type="entry name" value="Kelch_KLHDC2_KLHL20_DRC7"/>
    <property type="match status" value="1"/>
</dbReference>
<dbReference type="SUPFAM" id="SSF117281">
    <property type="entry name" value="Kelch motif"/>
    <property type="match status" value="1"/>
</dbReference>
<dbReference type="PANTHER" id="PTHR23244:SF471">
    <property type="entry name" value="GUANINE NUCLEOTIDE-BINDING PROTEIN SUBUNIT BETA 1-RELATED"/>
    <property type="match status" value="1"/>
</dbReference>
<dbReference type="Gene3D" id="2.120.10.80">
    <property type="entry name" value="Kelch-type beta propeller"/>
    <property type="match status" value="2"/>
</dbReference>
<dbReference type="InterPro" id="IPR015915">
    <property type="entry name" value="Kelch-typ_b-propeller"/>
</dbReference>
<sequence>MRAQKRTRMRCTTALSLALAALAPSTAAASFFSASLDALRTRALVLPRQAAGADAVGVVYSNTSVAQPTVVSATTEGRYGHASIYLPPPTNQLLLIGGQVRENGTQITNEVLRFYVGSTFLWGDRPVSAIPDNPSKDDSLSTGLPATAWAAAALTSGTSGQETWLIGGMTANCETDGLVHTLKGSSSPWSTPSLSPRVPPRRRQAKAVSVSNSTTGGTDVWVLGGIAEQYTCSGETIGYVGLDRFDTVNGVVESMSWTAPVGMAAASSWEPPVSDYTATLLAGGESFVVVGGQTSEGTLTDMTHVLVFDTASRSWTQQAVSGTGPSPRMGHVAVALASGSILVHGGVSMTHSPLSDVFILKPSSAGTWTWTQVVTSDHSMASPSLAWHTANLVEGGTIVVAFGIDASSAAPSNAFWFLTVDEASGTYTWKDTFDGNQAALSTATASSTSKLARRKPVEYIYNPKASTEAPAPAQTSSPAWTGGDSGNYGGGSGEAATSAAAVAPAYTPPAAKSSFSSSATVAKSPSAAAATKSSTSSSDSSSSSSSTIIGASIGAIGGAVALAGLAFFILRRRAASQLTAPSTPMMGYSSGGAGADGGAPFVSQLMYTRPSQKRNMSLGSTVSALSPRADSIPPQSPIEAIPEDAGENLAGLGARGMGVAADPFADTYRVNEVGQLERSSSQASGVSSTNGVVGASSTPSKSSPLKASVQSIPFLSSITGGPASNDNDVYTSPAPTLSAKCSLRRPSQNLPSLPVPGTPAELIGVAITSDDGHDNASGLPYLSSTASAPQTSWDPAQEIRPVTPAMGRKSVDGGKAGDLPSSLRPGTPLRVVNPDPFVDQ</sequence>
<feature type="region of interest" description="Disordered" evidence="1">
    <location>
        <begin position="675"/>
        <end position="708"/>
    </location>
</feature>
<gene>
    <name evidence="4" type="ORF">RHTO0S_17e00342g</name>
</gene>
<keyword evidence="2" id="KW-0812">Transmembrane</keyword>
<accession>A0A061BEB6</accession>
<evidence type="ECO:0000256" key="2">
    <source>
        <dbReference type="SAM" id="Phobius"/>
    </source>
</evidence>
<evidence type="ECO:0000313" key="4">
    <source>
        <dbReference type="EMBL" id="CDR48283.1"/>
    </source>
</evidence>
<feature type="region of interest" description="Disordered" evidence="1">
    <location>
        <begin position="182"/>
        <end position="201"/>
    </location>
</feature>
<feature type="compositionally biased region" description="Polar residues" evidence="1">
    <location>
        <begin position="677"/>
        <end position="708"/>
    </location>
</feature>
<dbReference type="AlphaFoldDB" id="A0A061BEB6"/>
<organism evidence="4">
    <name type="scientific">Rhodotorula toruloides</name>
    <name type="common">Yeast</name>
    <name type="synonym">Rhodosporidium toruloides</name>
    <dbReference type="NCBI Taxonomy" id="5286"/>
    <lineage>
        <taxon>Eukaryota</taxon>
        <taxon>Fungi</taxon>
        <taxon>Dikarya</taxon>
        <taxon>Basidiomycota</taxon>
        <taxon>Pucciniomycotina</taxon>
        <taxon>Microbotryomycetes</taxon>
        <taxon>Sporidiobolales</taxon>
        <taxon>Sporidiobolaceae</taxon>
        <taxon>Rhodotorula</taxon>
    </lineage>
</organism>
<feature type="region of interest" description="Disordered" evidence="1">
    <location>
        <begin position="463"/>
        <end position="494"/>
    </location>
</feature>
<feature type="transmembrane region" description="Helical" evidence="2">
    <location>
        <begin position="548"/>
        <end position="570"/>
    </location>
</feature>
<dbReference type="EMBL" id="LK052952">
    <property type="protein sequence ID" value="CDR48283.1"/>
    <property type="molecule type" value="Genomic_DNA"/>
</dbReference>
<evidence type="ECO:0000256" key="3">
    <source>
        <dbReference type="SAM" id="SignalP"/>
    </source>
</evidence>
<dbReference type="PANTHER" id="PTHR23244">
    <property type="entry name" value="KELCH REPEAT DOMAIN"/>
    <property type="match status" value="1"/>
</dbReference>
<keyword evidence="3" id="KW-0732">Signal</keyword>
<keyword evidence="2" id="KW-1133">Transmembrane helix</keyword>
<reference evidence="4" key="1">
    <citation type="journal article" date="2014" name="Genome Announc.">
        <title>Draft genome sequence of Rhodosporidium toruloides CECT1137, an oleaginous yeast of biotechnological interest.</title>
        <authorList>
            <person name="Morin N."/>
            <person name="Calcas X."/>
            <person name="Devillers H."/>
            <person name="Durrens P."/>
            <person name="Sherman D.J."/>
            <person name="Nicaud J.-M."/>
            <person name="Neuveglise C."/>
        </authorList>
    </citation>
    <scope>NUCLEOTIDE SEQUENCE</scope>
    <source>
        <strain evidence="4">CECT1137</strain>
    </source>
</reference>
<protein>
    <submittedName>
        <fullName evidence="4">RHTO0S17e00342g1_1</fullName>
    </submittedName>
</protein>
<feature type="compositionally biased region" description="Gly residues" evidence="1">
    <location>
        <begin position="483"/>
        <end position="493"/>
    </location>
</feature>
<feature type="compositionally biased region" description="Polar residues" evidence="1">
    <location>
        <begin position="782"/>
        <end position="794"/>
    </location>
</feature>